<evidence type="ECO:0000256" key="2">
    <source>
        <dbReference type="ARBA" id="ARBA00022490"/>
    </source>
</evidence>
<sequence>MSRLRPAKYKKSLIRNTEQPLPKTTVTFEHEEKQISQKEKSESEINHYNFPSERNSRQLISQSVSKTPSKIINLVHPTSRTTTMELEKKSQSTLNEKTLKYLNFPTDKKIFKDLIPLSVEETEQKAKQIPSRAPYPQKDKEPQLADFVKTRPHHEFIYQVPMHKQEKSVNQNYDGHRVYKIMLNWKQ</sequence>
<evidence type="ECO:0000313" key="8">
    <source>
        <dbReference type="RefSeq" id="XP_018326481.1"/>
    </source>
</evidence>
<reference evidence="8" key="1">
    <citation type="submission" date="2025-08" db="UniProtKB">
        <authorList>
            <consortium name="RefSeq"/>
        </authorList>
    </citation>
    <scope>IDENTIFICATION</scope>
    <source>
        <tissue evidence="8">Entire body</tissue>
    </source>
</reference>
<accession>A0A1W4WRE6</accession>
<dbReference type="Pfam" id="PF15503">
    <property type="entry name" value="PPP1R35_C"/>
    <property type="match status" value="1"/>
</dbReference>
<dbReference type="KEGG" id="apln:108737852"/>
<dbReference type="OrthoDB" id="8191506at2759"/>
<dbReference type="RefSeq" id="XP_018326481.1">
    <property type="nucleotide sequence ID" value="XM_018470979.2"/>
</dbReference>
<evidence type="ECO:0000256" key="4">
    <source>
        <dbReference type="ARBA" id="ARBA00029452"/>
    </source>
</evidence>
<dbReference type="InParanoid" id="A0A1W4WRE6"/>
<feature type="domain" description="Protein phosphatase 1 regulatory subunit 35 C-terminal" evidence="6">
    <location>
        <begin position="83"/>
        <end position="163"/>
    </location>
</feature>
<evidence type="ECO:0000256" key="5">
    <source>
        <dbReference type="SAM" id="MobiDB-lite"/>
    </source>
</evidence>
<comment type="subcellular location">
    <subcellularLocation>
        <location evidence="1">Cytoplasm</location>
        <location evidence="1">Cytoskeleton</location>
        <location evidence="1">Microtubule organizing center</location>
        <location evidence="1">Centrosome</location>
        <location evidence="1">Centriole</location>
    </subcellularLocation>
</comment>
<dbReference type="GO" id="GO:0005814">
    <property type="term" value="C:centriole"/>
    <property type="evidence" value="ECO:0007669"/>
    <property type="project" value="UniProtKB-SubCell"/>
</dbReference>
<dbReference type="InterPro" id="IPR029135">
    <property type="entry name" value="PPP1R35_C"/>
</dbReference>
<feature type="compositionally biased region" description="Polar residues" evidence="5">
    <location>
        <begin position="14"/>
        <end position="27"/>
    </location>
</feature>
<evidence type="ECO:0000256" key="3">
    <source>
        <dbReference type="ARBA" id="ARBA00023212"/>
    </source>
</evidence>
<dbReference type="Proteomes" id="UP000192223">
    <property type="component" value="Unplaced"/>
</dbReference>
<feature type="compositionally biased region" description="Basic and acidic residues" evidence="5">
    <location>
        <begin position="28"/>
        <end position="45"/>
    </location>
</feature>
<name>A0A1W4WRE6_AGRPL</name>
<gene>
    <name evidence="8" type="primary">LOC108737852</name>
</gene>
<protein>
    <submittedName>
        <fullName evidence="8">Uncharacterized protein LOC108737852</fullName>
    </submittedName>
</protein>
<evidence type="ECO:0000259" key="6">
    <source>
        <dbReference type="Pfam" id="PF15503"/>
    </source>
</evidence>
<keyword evidence="7" id="KW-1185">Reference proteome</keyword>
<feature type="compositionally biased region" description="Basic residues" evidence="5">
    <location>
        <begin position="1"/>
        <end position="13"/>
    </location>
</feature>
<comment type="similarity">
    <text evidence="4">Belongs to the PPP1R35 family.</text>
</comment>
<organism evidence="7 8">
    <name type="scientific">Agrilus planipennis</name>
    <name type="common">Emerald ash borer</name>
    <name type="synonym">Agrilus marcopoli</name>
    <dbReference type="NCBI Taxonomy" id="224129"/>
    <lineage>
        <taxon>Eukaryota</taxon>
        <taxon>Metazoa</taxon>
        <taxon>Ecdysozoa</taxon>
        <taxon>Arthropoda</taxon>
        <taxon>Hexapoda</taxon>
        <taxon>Insecta</taxon>
        <taxon>Pterygota</taxon>
        <taxon>Neoptera</taxon>
        <taxon>Endopterygota</taxon>
        <taxon>Coleoptera</taxon>
        <taxon>Polyphaga</taxon>
        <taxon>Elateriformia</taxon>
        <taxon>Buprestoidea</taxon>
        <taxon>Buprestidae</taxon>
        <taxon>Agrilinae</taxon>
        <taxon>Agrilus</taxon>
    </lineage>
</organism>
<dbReference type="AlphaFoldDB" id="A0A1W4WRE6"/>
<keyword evidence="3" id="KW-0206">Cytoskeleton</keyword>
<dbReference type="GeneID" id="108737852"/>
<keyword evidence="2" id="KW-0963">Cytoplasm</keyword>
<feature type="region of interest" description="Disordered" evidence="5">
    <location>
        <begin position="1"/>
        <end position="57"/>
    </location>
</feature>
<proteinExistence type="inferred from homology"/>
<evidence type="ECO:0000313" key="7">
    <source>
        <dbReference type="Proteomes" id="UP000192223"/>
    </source>
</evidence>
<evidence type="ECO:0000256" key="1">
    <source>
        <dbReference type="ARBA" id="ARBA00004114"/>
    </source>
</evidence>